<dbReference type="SUPFAM" id="SSF53300">
    <property type="entry name" value="vWA-like"/>
    <property type="match status" value="1"/>
</dbReference>
<dbReference type="HOGENOM" id="CLU_054927_2_0_2"/>
<protein>
    <recommendedName>
        <fullName evidence="1">DUF58 domain-containing protein</fullName>
    </recommendedName>
</protein>
<feature type="domain" description="DUF58" evidence="1">
    <location>
        <begin position="63"/>
        <end position="273"/>
    </location>
</feature>
<dbReference type="PANTHER" id="PTHR33608:SF6">
    <property type="entry name" value="BLL2464 PROTEIN"/>
    <property type="match status" value="1"/>
</dbReference>
<dbReference type="PATRIC" id="fig|937775.9.peg.391"/>
<dbReference type="InterPro" id="IPR036465">
    <property type="entry name" value="vWFA_dom_sf"/>
</dbReference>
<dbReference type="PANTHER" id="PTHR33608">
    <property type="entry name" value="BLL2464 PROTEIN"/>
    <property type="match status" value="1"/>
</dbReference>
<dbReference type="InParanoid" id="H1Z100"/>
<dbReference type="RefSeq" id="WP_004076115.1">
    <property type="nucleotide sequence ID" value="NZ_CM001436.1"/>
</dbReference>
<reference evidence="2 3" key="1">
    <citation type="submission" date="2011-10" db="EMBL/GenBank/DDBJ databases">
        <title>The Improved High-Quality Draft genome of Methanoplanus limicola DSM 2279.</title>
        <authorList>
            <consortium name="US DOE Joint Genome Institute (JGI-PGF)"/>
            <person name="Lucas S."/>
            <person name="Copeland A."/>
            <person name="Lapidus A."/>
            <person name="Glavina del Rio T."/>
            <person name="Dalin E."/>
            <person name="Tice H."/>
            <person name="Bruce D."/>
            <person name="Goodwin L."/>
            <person name="Pitluck S."/>
            <person name="Peters L."/>
            <person name="Mikhailova N."/>
            <person name="Lu M."/>
            <person name="Kyrpides N."/>
            <person name="Mavromatis K."/>
            <person name="Ivanova N."/>
            <person name="Markowitz V."/>
            <person name="Cheng J.-F."/>
            <person name="Hugenholtz P."/>
            <person name="Woyke T."/>
            <person name="Wu D."/>
            <person name="Wirth R."/>
            <person name="Brambilla E.-M."/>
            <person name="Klenk H.-P."/>
            <person name="Eisen J.A."/>
        </authorList>
    </citation>
    <scope>NUCLEOTIDE SEQUENCE [LARGE SCALE GENOMIC DNA]</scope>
    <source>
        <strain evidence="2 3">DSM 2279</strain>
    </source>
</reference>
<dbReference type="EMBL" id="CM001436">
    <property type="protein sequence ID" value="EHQ34476.1"/>
    <property type="molecule type" value="Genomic_DNA"/>
</dbReference>
<organism evidence="2 3">
    <name type="scientific">Methanoplanus limicola DSM 2279</name>
    <dbReference type="NCBI Taxonomy" id="937775"/>
    <lineage>
        <taxon>Archaea</taxon>
        <taxon>Methanobacteriati</taxon>
        <taxon>Methanobacteriota</taxon>
        <taxon>Stenosarchaea group</taxon>
        <taxon>Methanomicrobia</taxon>
        <taxon>Methanomicrobiales</taxon>
        <taxon>Methanomicrobiaceae</taxon>
        <taxon>Methanoplanus</taxon>
    </lineage>
</organism>
<evidence type="ECO:0000259" key="1">
    <source>
        <dbReference type="Pfam" id="PF01882"/>
    </source>
</evidence>
<accession>H1Z100</accession>
<evidence type="ECO:0000313" key="3">
    <source>
        <dbReference type="Proteomes" id="UP000005741"/>
    </source>
</evidence>
<keyword evidence="3" id="KW-1185">Reference proteome</keyword>
<dbReference type="Proteomes" id="UP000005741">
    <property type="component" value="Chromosome"/>
</dbReference>
<dbReference type="OrthoDB" id="3263at2157"/>
<gene>
    <name evidence="2" type="ORF">Metlim_0335</name>
</gene>
<evidence type="ECO:0000313" key="2">
    <source>
        <dbReference type="EMBL" id="EHQ34476.1"/>
    </source>
</evidence>
<name>H1Z100_9EURY</name>
<dbReference type="AlphaFoldDB" id="H1Z100"/>
<dbReference type="STRING" id="937775.Metlim_0335"/>
<dbReference type="InterPro" id="IPR002881">
    <property type="entry name" value="DUF58"/>
</dbReference>
<sequence>MKFKIPGFKREAVSETVAAPGRDVRDLIKKISDVELYTKIYVEGLQSGQHRSVFKGQGIEFTDIREYVPGDDVRAIDWNVTARLNHPYIKEFTEERDQTFYLVPDYSGSGSFGLVVPKYERMIEICASIGFAAIKNNDRVGLCIFTDRVEKFIPAGRGRKHLIKILNTMTEFVPESKGTDISPAISFLSKTVKRKSSVILISDFYAEGYRKPLKIMKGRHEVIAIRLTDPRESELPDVGLIELEDPETGEQILIDTSDESVRIRFEESVREADEKVFNSFKRCRIGCVDLKTTDRYDIVLKKFFSGEIKRGV</sequence>
<proteinExistence type="predicted"/>
<dbReference type="Pfam" id="PF01882">
    <property type="entry name" value="DUF58"/>
    <property type="match status" value="1"/>
</dbReference>